<dbReference type="NCBIfam" id="TIGR02292">
    <property type="entry name" value="ygfB_yecA"/>
    <property type="match status" value="1"/>
</dbReference>
<organism evidence="1 2">
    <name type="scientific">Thalassolituus maritimus</name>
    <dbReference type="NCBI Taxonomy" id="484498"/>
    <lineage>
        <taxon>Bacteria</taxon>
        <taxon>Pseudomonadati</taxon>
        <taxon>Pseudomonadota</taxon>
        <taxon>Gammaproteobacteria</taxon>
        <taxon>Oceanospirillales</taxon>
        <taxon>Oceanospirillaceae</taxon>
        <taxon>Thalassolituus</taxon>
    </lineage>
</organism>
<name>A0A1N7P9Z3_9GAMM</name>
<dbReference type="InterPro" id="IPR011978">
    <property type="entry name" value="YgfB-like"/>
</dbReference>
<gene>
    <name evidence="1" type="ORF">SAMN05421686_10946</name>
</gene>
<dbReference type="InterPro" id="IPR036255">
    <property type="entry name" value="YgfB-like_sf"/>
</dbReference>
<evidence type="ECO:0008006" key="3">
    <source>
        <dbReference type="Google" id="ProtNLM"/>
    </source>
</evidence>
<dbReference type="AlphaFoldDB" id="A0A1N7P9Z3"/>
<dbReference type="Pfam" id="PF03695">
    <property type="entry name" value="UPF0149"/>
    <property type="match status" value="1"/>
</dbReference>
<evidence type="ECO:0000313" key="2">
    <source>
        <dbReference type="Proteomes" id="UP000185639"/>
    </source>
</evidence>
<dbReference type="SUPFAM" id="SSF101327">
    <property type="entry name" value="YgfB-like"/>
    <property type="match status" value="1"/>
</dbReference>
<dbReference type="Proteomes" id="UP000185639">
    <property type="component" value="Unassembled WGS sequence"/>
</dbReference>
<accession>A0A1N7P9Z3</accession>
<keyword evidence="2" id="KW-1185">Reference proteome</keyword>
<reference evidence="2" key="1">
    <citation type="submission" date="2017-01" db="EMBL/GenBank/DDBJ databases">
        <authorList>
            <person name="Varghese N."/>
            <person name="Submissions S."/>
        </authorList>
    </citation>
    <scope>NUCLEOTIDE SEQUENCE [LARGE SCALE GENOMIC DNA]</scope>
    <source>
        <strain evidence="2">DSM 24913</strain>
    </source>
</reference>
<dbReference type="STRING" id="484498.SAMN05421686_10946"/>
<dbReference type="RefSeq" id="WP_076517063.1">
    <property type="nucleotide sequence ID" value="NZ_FTOH01000009.1"/>
</dbReference>
<dbReference type="EMBL" id="FTOH01000009">
    <property type="protein sequence ID" value="SIT07412.1"/>
    <property type="molecule type" value="Genomic_DNA"/>
</dbReference>
<proteinExistence type="predicted"/>
<dbReference type="OrthoDB" id="7008537at2"/>
<protein>
    <recommendedName>
        <fullName evidence="3">YecA family protein</fullName>
    </recommendedName>
</protein>
<sequence length="194" mass="21608">MTDLNSIPALTEEELERLGTLLEDEAERNDSFDFFAVHGFITGLLTGPSGASGMDQQTLWDCAFEAQPGFSKAERQEVDTLMSQLSKEIQAWLDSGQDFPVPTDLTLIDDENEPPLESWAMGFMSAVLLNEEAWYAEREEIVAQHLFPIMYASGLFMEEPEMADIDEDADLSDRMCANIPAAVVELYLMMHGAA</sequence>
<evidence type="ECO:0000313" key="1">
    <source>
        <dbReference type="EMBL" id="SIT07412.1"/>
    </source>
</evidence>
<dbReference type="Gene3D" id="1.20.120.740">
    <property type="entry name" value="YgfB uncharacterised protein family UPF0149, PF03695"/>
    <property type="match status" value="1"/>
</dbReference>